<dbReference type="EMBL" id="PHHC01000064">
    <property type="protein sequence ID" value="PPE05550.1"/>
    <property type="molecule type" value="Genomic_DNA"/>
</dbReference>
<reference evidence="1 2" key="1">
    <citation type="submission" date="2017-11" db="EMBL/GenBank/DDBJ databases">
        <title>Comparative genomic analysis of Holospora spp., intranuclear symbionts of paramecia.</title>
        <authorList>
            <person name="Garushyants S.K."/>
            <person name="Beliavskaya A."/>
            <person name="Malko D.B."/>
            <person name="Logacheva M.D."/>
            <person name="Rautian M.S."/>
            <person name="Gelfand M.S."/>
        </authorList>
    </citation>
    <scope>NUCLEOTIDE SEQUENCE [LARGE SCALE GENOMIC DNA]</scope>
    <source>
        <strain evidence="2">02AZ16</strain>
    </source>
</reference>
<dbReference type="AlphaFoldDB" id="A0A2S5RE15"/>
<comment type="caution">
    <text evidence="1">The sequence shown here is derived from an EMBL/GenBank/DDBJ whole genome shotgun (WGS) entry which is preliminary data.</text>
</comment>
<gene>
    <name evidence="1" type="ORF">HCUR_00196</name>
</gene>
<evidence type="ECO:0000313" key="2">
    <source>
        <dbReference type="Proteomes" id="UP000239425"/>
    </source>
</evidence>
<dbReference type="Proteomes" id="UP000239425">
    <property type="component" value="Unassembled WGS sequence"/>
</dbReference>
<organism evidence="1 2">
    <name type="scientific">Holospora curviuscula</name>
    <dbReference type="NCBI Taxonomy" id="1082868"/>
    <lineage>
        <taxon>Bacteria</taxon>
        <taxon>Pseudomonadati</taxon>
        <taxon>Pseudomonadota</taxon>
        <taxon>Alphaproteobacteria</taxon>
        <taxon>Holosporales</taxon>
        <taxon>Holosporaceae</taxon>
        <taxon>Holospora</taxon>
    </lineage>
</organism>
<accession>A0A2S5RE15</accession>
<keyword evidence="2" id="KW-1185">Reference proteome</keyword>
<protein>
    <submittedName>
        <fullName evidence="1">Uncharacterized protein</fullName>
    </submittedName>
</protein>
<name>A0A2S5RE15_9PROT</name>
<proteinExistence type="predicted"/>
<evidence type="ECO:0000313" key="1">
    <source>
        <dbReference type="EMBL" id="PPE05550.1"/>
    </source>
</evidence>
<sequence>MVNLGELGARQDFQADRALTRLRNDFQVRRIHRQMTLNRTVQVVHPLALVSLGFLENARVLNHLHLFKTVLPYRGG</sequence>